<dbReference type="Proteomes" id="UP000006620">
    <property type="component" value="Chromosome"/>
</dbReference>
<reference evidence="1 2" key="2">
    <citation type="journal article" date="2013" name="Genome Announc.">
        <title>Genome Sequence of Growth-Improving Paenibacillus mucilaginosus Strain KNP414.</title>
        <authorList>
            <person name="Lu J.J."/>
            <person name="Wang J.F."/>
            <person name="Hu X.F."/>
        </authorList>
    </citation>
    <scope>NUCLEOTIDE SEQUENCE [LARGE SCALE GENOMIC DNA]</scope>
    <source>
        <strain evidence="1 2">KNP414</strain>
    </source>
</reference>
<dbReference type="AlphaFoldDB" id="F8FQV1"/>
<organism evidence="1 2">
    <name type="scientific">Paenibacillus mucilaginosus (strain KNP414)</name>
    <dbReference type="NCBI Taxonomy" id="1036673"/>
    <lineage>
        <taxon>Bacteria</taxon>
        <taxon>Bacillati</taxon>
        <taxon>Bacillota</taxon>
        <taxon>Bacilli</taxon>
        <taxon>Bacillales</taxon>
        <taxon>Paenibacillaceae</taxon>
        <taxon>Paenibacillus</taxon>
    </lineage>
</organism>
<gene>
    <name evidence="1" type="ordered locus">KNP414_00691</name>
</gene>
<dbReference type="HOGENOM" id="CLU_2881609_0_0_9"/>
<dbReference type="KEGG" id="pms:KNP414_00691"/>
<name>F8FQV1_PAEMK</name>
<dbReference type="EMBL" id="CP002869">
    <property type="protein sequence ID" value="AEI39281.1"/>
    <property type="molecule type" value="Genomic_DNA"/>
</dbReference>
<protein>
    <submittedName>
        <fullName evidence="1">Uncharacterized protein</fullName>
    </submittedName>
</protein>
<dbReference type="PATRIC" id="fig|1036673.3.peg.603"/>
<proteinExistence type="predicted"/>
<accession>F8FQV1</accession>
<evidence type="ECO:0000313" key="2">
    <source>
        <dbReference type="Proteomes" id="UP000006620"/>
    </source>
</evidence>
<reference evidence="2" key="1">
    <citation type="submission" date="2011-06" db="EMBL/GenBank/DDBJ databases">
        <title>Complete genome sequence of Paenibacillus mucilaginosus KNP414.</title>
        <authorList>
            <person name="Wang J."/>
            <person name="Hu S."/>
            <person name="Hu X."/>
            <person name="Zhang B."/>
            <person name="Dong D."/>
            <person name="Zhang S."/>
            <person name="Zhao K."/>
            <person name="Wu D."/>
        </authorList>
    </citation>
    <scope>NUCLEOTIDE SEQUENCE [LARGE SCALE GENOMIC DNA]</scope>
    <source>
        <strain evidence="2">KNP414</strain>
    </source>
</reference>
<dbReference type="RefSeq" id="WP_013914445.1">
    <property type="nucleotide sequence ID" value="NC_015690.1"/>
</dbReference>
<evidence type="ECO:0000313" key="1">
    <source>
        <dbReference type="EMBL" id="AEI39281.1"/>
    </source>
</evidence>
<sequence>MDKVSRLRPGEVSAAERIVYDIMVGHPHLTTNDVAQIAALSKLSELEVSVAIQLLTIRNDLLA</sequence>